<feature type="domain" description="RRN6 helical bundle" evidence="4">
    <location>
        <begin position="602"/>
        <end position="796"/>
    </location>
</feature>
<dbReference type="EMBL" id="CP023324">
    <property type="protein sequence ID" value="ATY61608.1"/>
    <property type="molecule type" value="Genomic_DNA"/>
</dbReference>
<sequence>MAEAHGFAGHTYGDAGILSYRLADQYRGDQVGSLESSRHTEKEPRFSVVGAIAELYPPSKAAQPSASSIAWRARLEQQRWLSKSHPEAFMGNFAFQEPLREDLTKFKAVETSTNDRPLLATGSMPTVSYRQDVIRGPVPFLASAVGVSGELLRLSVADQTDLQWDDSRDASLQFSVIDPLQGEKEATWATDGLPITQVKYVQGLSNQFNVQWLLVQKETSTTVLQPEYHHVPITDAQIMDGSIIATSATSVKPNPILTISHSDTGGNAHSDIVFIPADFDQRSSLALIDECGFWSIWRLMGTHRIDLNTVRVFLQACGHINTGPLAEFPSQHDYPAEKHGLLVVCTSSIAELDPLETDARTRFASSKPILLMWKADRLQAVNMHSVTMVSPLKGLWTPEGKKNRIISVQRCPATESRVFILTEKNLVWAEIRNDQDKLTTLLTVPHIGDIGEGPSIPTMTTCALEDGTAMVLTSSIKTNQLSVYWFKAEDNGHVRWHRHVTSLSSTMDPAQSSHISQLTVTPLHLTLSDDKSSSGLGAEYKSAGVEFFQVNMLFDDLSIRHGIYTTIYTPDQEVVLPKKRLDWSMTKQQRQWKKRRDKFLGRFATTFVLPDGMTEKDLISLMQRNNVDESELAGRQKEPEVKVPQPVRLNMERICRSIGRNLAEAQRRGPKGLPMNLLNAVQDMFDTTEPGSRAPLTTWHQLPEFVGDDAELDDVENGMEAEIQNLFDAADENKVIPQVRRFNDKEPTDSLVGFADLFTEYCNLWLDGPGFRITDNVQEQRRVWVAEVARSMLLSSYGVLVQDVTVFGPQRLEVSRAQSREPASSAMLTSSPQNSQLPQAPPDLTNSNDGALARLSLLAPSLSTTQPPTSKSHNLLSYWPAERGHDPERYVSTVAVASDDKFREARERLQRKEAKRRSHIDKFRLQSMTRRSSVRGREDEVIGSSPGPTHVQAMSSQAQPSSSQTQAPSITQVTMSQPVSGAFGARKKKSKPKRKSGFR</sequence>
<feature type="domain" description="RRN6 K-rich C-terminal" evidence="3">
    <location>
        <begin position="873"/>
        <end position="998"/>
    </location>
</feature>
<dbReference type="GO" id="GO:0001163">
    <property type="term" value="F:RNA polymerase I transcription regulatory region sequence-specific DNA binding"/>
    <property type="evidence" value="ECO:0007669"/>
    <property type="project" value="TreeGrafter"/>
</dbReference>
<dbReference type="PANTHER" id="PTHR28221">
    <property type="entry name" value="RNA POLYMERASE I-SPECIFIC TRANSCRIPTION INITIATION FACTOR RRN6"/>
    <property type="match status" value="1"/>
</dbReference>
<proteinExistence type="predicted"/>
<feature type="region of interest" description="Disordered" evidence="1">
    <location>
        <begin position="816"/>
        <end position="849"/>
    </location>
</feature>
<evidence type="ECO:0000259" key="3">
    <source>
        <dbReference type="Pfam" id="PF20639"/>
    </source>
</evidence>
<reference evidence="5 6" key="1">
    <citation type="journal article" date="2017" name="BMC Genomics">
        <title>Chromosome level assembly and secondary metabolite potential of the parasitic fungus Cordyceps militaris.</title>
        <authorList>
            <person name="Kramer G.J."/>
            <person name="Nodwell J.R."/>
        </authorList>
    </citation>
    <scope>NUCLEOTIDE SEQUENCE [LARGE SCALE GENOMIC DNA]</scope>
    <source>
        <strain evidence="5 6">ATCC 34164</strain>
    </source>
</reference>
<dbReference type="GO" id="GO:0003743">
    <property type="term" value="F:translation initiation factor activity"/>
    <property type="evidence" value="ECO:0007669"/>
    <property type="project" value="UniProtKB-KW"/>
</dbReference>
<dbReference type="InterPro" id="IPR048536">
    <property type="entry name" value="Rrn6_K-rich"/>
</dbReference>
<dbReference type="Pfam" id="PF20640">
    <property type="entry name" value="Rrn6_HB"/>
    <property type="match status" value="1"/>
</dbReference>
<gene>
    <name evidence="5" type="ORF">A9K55_009146</name>
</gene>
<dbReference type="Pfam" id="PF10214">
    <property type="entry name" value="Rrn6_beta-prop"/>
    <property type="match status" value="1"/>
</dbReference>
<dbReference type="InterPro" id="IPR048537">
    <property type="entry name" value="RRN6_HB"/>
</dbReference>
<dbReference type="VEuPathDB" id="FungiDB:A9K55_009146"/>
<feature type="region of interest" description="Disordered" evidence="1">
    <location>
        <begin position="907"/>
        <end position="999"/>
    </location>
</feature>
<evidence type="ECO:0000259" key="2">
    <source>
        <dbReference type="Pfam" id="PF10214"/>
    </source>
</evidence>
<evidence type="ECO:0000259" key="4">
    <source>
        <dbReference type="Pfam" id="PF20640"/>
    </source>
</evidence>
<dbReference type="OrthoDB" id="4090074at2759"/>
<feature type="compositionally biased region" description="Basic residues" evidence="1">
    <location>
        <begin position="985"/>
        <end position="999"/>
    </location>
</feature>
<dbReference type="VEuPathDB" id="FungiDB:CCM_08899"/>
<dbReference type="InterPro" id="IPR048535">
    <property type="entry name" value="RRN6_beta-prop"/>
</dbReference>
<dbReference type="GO" id="GO:0001179">
    <property type="term" value="F:RNA polymerase I general transcription initiation factor binding"/>
    <property type="evidence" value="ECO:0007669"/>
    <property type="project" value="TreeGrafter"/>
</dbReference>
<keyword evidence="5" id="KW-0396">Initiation factor</keyword>
<accession>A0A2H4SER5</accession>
<dbReference type="Proteomes" id="UP000323067">
    <property type="component" value="Chromosome vii"/>
</dbReference>
<evidence type="ECO:0000313" key="6">
    <source>
        <dbReference type="Proteomes" id="UP000323067"/>
    </source>
</evidence>
<dbReference type="Pfam" id="PF20639">
    <property type="entry name" value="Rrn6_K-rich"/>
    <property type="match status" value="1"/>
</dbReference>
<dbReference type="InterPro" id="IPR019350">
    <property type="entry name" value="RNA_pol_I-sp_TIF_RRN6-like"/>
</dbReference>
<protein>
    <submittedName>
        <fullName evidence="5">RNA polymerase I-specific transcription initiation factor RRN6</fullName>
    </submittedName>
</protein>
<dbReference type="AlphaFoldDB" id="A0A2H4SER5"/>
<dbReference type="GO" id="GO:0070860">
    <property type="term" value="C:RNA polymerase I core factor complex"/>
    <property type="evidence" value="ECO:0007669"/>
    <property type="project" value="TreeGrafter"/>
</dbReference>
<feature type="domain" description="RRN6 beta-propeller" evidence="2">
    <location>
        <begin position="116"/>
        <end position="495"/>
    </location>
</feature>
<feature type="compositionally biased region" description="Polar residues" evidence="1">
    <location>
        <begin position="826"/>
        <end position="849"/>
    </location>
</feature>
<name>A0A2H4SER5_CORMI</name>
<dbReference type="PANTHER" id="PTHR28221:SF2">
    <property type="entry name" value="RNA POLYMERASE I-SPECIFIC TRANSCRIPTION INITIATION FACTOR RRN6"/>
    <property type="match status" value="1"/>
</dbReference>
<feature type="compositionally biased region" description="Low complexity" evidence="1">
    <location>
        <begin position="952"/>
        <end position="972"/>
    </location>
</feature>
<evidence type="ECO:0000313" key="5">
    <source>
        <dbReference type="EMBL" id="ATY61608.1"/>
    </source>
</evidence>
<evidence type="ECO:0000256" key="1">
    <source>
        <dbReference type="SAM" id="MobiDB-lite"/>
    </source>
</evidence>
<dbReference type="GO" id="GO:0042790">
    <property type="term" value="P:nucleolar large rRNA transcription by RNA polymerase I"/>
    <property type="evidence" value="ECO:0007669"/>
    <property type="project" value="TreeGrafter"/>
</dbReference>
<keyword evidence="5" id="KW-0648">Protein biosynthesis</keyword>
<organism evidence="5 6">
    <name type="scientific">Cordyceps militaris</name>
    <name type="common">Caterpillar fungus</name>
    <name type="synonym">Clavaria militaris</name>
    <dbReference type="NCBI Taxonomy" id="73501"/>
    <lineage>
        <taxon>Eukaryota</taxon>
        <taxon>Fungi</taxon>
        <taxon>Dikarya</taxon>
        <taxon>Ascomycota</taxon>
        <taxon>Pezizomycotina</taxon>
        <taxon>Sordariomycetes</taxon>
        <taxon>Hypocreomycetidae</taxon>
        <taxon>Hypocreales</taxon>
        <taxon>Cordycipitaceae</taxon>
        <taxon>Cordyceps</taxon>
    </lineage>
</organism>